<protein>
    <recommendedName>
        <fullName evidence="3">EF-hand domain-containing protein</fullName>
    </recommendedName>
</protein>
<dbReference type="PROSITE" id="PS50222">
    <property type="entry name" value="EF_HAND_2"/>
    <property type="match status" value="3"/>
</dbReference>
<feature type="domain" description="EF-hand" evidence="3">
    <location>
        <begin position="8"/>
        <end position="43"/>
    </location>
</feature>
<dbReference type="Pfam" id="PF13499">
    <property type="entry name" value="EF-hand_7"/>
    <property type="match status" value="1"/>
</dbReference>
<proteinExistence type="predicted"/>
<dbReference type="EMBL" id="LIHL02000011">
    <property type="protein sequence ID" value="KAF5454967.1"/>
    <property type="molecule type" value="Genomic_DNA"/>
</dbReference>
<dbReference type="InterPro" id="IPR050230">
    <property type="entry name" value="CALM/Myosin/TropC-like"/>
</dbReference>
<dbReference type="Gene3D" id="1.10.238.10">
    <property type="entry name" value="EF-hand"/>
    <property type="match status" value="2"/>
</dbReference>
<evidence type="ECO:0000313" key="5">
    <source>
        <dbReference type="EMBL" id="KAF5454967.1"/>
    </source>
</evidence>
<dbReference type="Gramene" id="Jr11_11920_p1">
    <property type="protein sequence ID" value="cds.Jr11_11920_p1"/>
    <property type="gene ID" value="Jr11_11920"/>
</dbReference>
<dbReference type="InterPro" id="IPR011992">
    <property type="entry name" value="EF-hand-dom_pair"/>
</dbReference>
<feature type="domain" description="EF-hand" evidence="3">
    <location>
        <begin position="80"/>
        <end position="115"/>
    </location>
</feature>
<dbReference type="Gramene" id="Jr11_11910_p1">
    <property type="protein sequence ID" value="cds.Jr11_11910_p1"/>
    <property type="gene ID" value="Jr11_11910"/>
</dbReference>
<sequence length="139" mass="15663">MADALKEDQVGEFREAFCLIDKDSDGHITMEELAAVIQSLNENPTKEEVRDMIGEVDADGNGTVDFEEFLNIMARKMKENVAEELKEAFKVFDRDQDGYISANEVNLIGPFSFSNNVPTYYMSKAFGISHSSVPFWAHI</sequence>
<evidence type="ECO:0000313" key="4">
    <source>
        <dbReference type="EMBL" id="KAF5454966.1"/>
    </source>
</evidence>
<dbReference type="SUPFAM" id="SSF47473">
    <property type="entry name" value="EF-hand"/>
    <property type="match status" value="1"/>
</dbReference>
<evidence type="ECO:0000259" key="3">
    <source>
        <dbReference type="PROSITE" id="PS50222"/>
    </source>
</evidence>
<comment type="caution">
    <text evidence="4">The sequence shown here is derived from an EMBL/GenBank/DDBJ whole genome shotgun (WGS) entry which is preliminary data.</text>
</comment>
<reference evidence="4" key="1">
    <citation type="submission" date="2015-10" db="EMBL/GenBank/DDBJ databases">
        <authorList>
            <person name="Martinez-Garcia P.J."/>
            <person name="Crepeau M.W."/>
            <person name="Puiu D."/>
            <person name="Gonzalez-Ibeas D."/>
            <person name="Whalen J."/>
            <person name="Stevens K."/>
            <person name="Paul R."/>
            <person name="Butterfield T."/>
            <person name="Britton M."/>
            <person name="Reagan R."/>
            <person name="Chakraborty S."/>
            <person name="Walawage S.L."/>
            <person name="Vasquez-Gross H.A."/>
            <person name="Cardeno C."/>
            <person name="Famula R."/>
            <person name="Pratt K."/>
            <person name="Kuruganti S."/>
            <person name="Aradhya M.K."/>
            <person name="Leslie C.A."/>
            <person name="Dandekar A.M."/>
            <person name="Salzberg S.L."/>
            <person name="Wegrzyn J.L."/>
            <person name="Langley C.H."/>
            <person name="Neale D.B."/>
        </authorList>
    </citation>
    <scope>NUCLEOTIDE SEQUENCE</scope>
    <source>
        <tissue evidence="4">Leaves</tissue>
    </source>
</reference>
<name>A0A833T9E4_JUGRE</name>
<dbReference type="InterPro" id="IPR018247">
    <property type="entry name" value="EF_Hand_1_Ca_BS"/>
</dbReference>
<keyword evidence="2" id="KW-0106">Calcium</keyword>
<evidence type="ECO:0000256" key="1">
    <source>
        <dbReference type="ARBA" id="ARBA00022737"/>
    </source>
</evidence>
<dbReference type="PROSITE" id="PS00018">
    <property type="entry name" value="EF_HAND_1"/>
    <property type="match status" value="3"/>
</dbReference>
<dbReference type="Proteomes" id="UP000619265">
    <property type="component" value="Unassembled WGS sequence"/>
</dbReference>
<dbReference type="PANTHER" id="PTHR23048">
    <property type="entry name" value="MYOSIN LIGHT CHAIN 1, 3"/>
    <property type="match status" value="1"/>
</dbReference>
<dbReference type="PANTHER" id="PTHR23048:SF0">
    <property type="entry name" value="CALMODULIN LIKE 3"/>
    <property type="match status" value="1"/>
</dbReference>
<dbReference type="InterPro" id="IPR002048">
    <property type="entry name" value="EF_hand_dom"/>
</dbReference>
<dbReference type="Pfam" id="PF00036">
    <property type="entry name" value="EF-hand_1"/>
    <property type="match status" value="1"/>
</dbReference>
<evidence type="ECO:0000256" key="2">
    <source>
        <dbReference type="ARBA" id="ARBA00022837"/>
    </source>
</evidence>
<dbReference type="GO" id="GO:0005509">
    <property type="term" value="F:calcium ion binding"/>
    <property type="evidence" value="ECO:0007669"/>
    <property type="project" value="InterPro"/>
</dbReference>
<feature type="domain" description="EF-hand" evidence="3">
    <location>
        <begin position="44"/>
        <end position="79"/>
    </location>
</feature>
<accession>A0A833T9E4</accession>
<keyword evidence="1" id="KW-0677">Repeat</keyword>
<dbReference type="SMART" id="SM00054">
    <property type="entry name" value="EFh"/>
    <property type="match status" value="3"/>
</dbReference>
<gene>
    <name evidence="4" type="ORF">F2P56_024591</name>
    <name evidence="5" type="ORF">F2P56_024592</name>
</gene>
<organism evidence="4 6">
    <name type="scientific">Juglans regia</name>
    <name type="common">English walnut</name>
    <dbReference type="NCBI Taxonomy" id="51240"/>
    <lineage>
        <taxon>Eukaryota</taxon>
        <taxon>Viridiplantae</taxon>
        <taxon>Streptophyta</taxon>
        <taxon>Embryophyta</taxon>
        <taxon>Tracheophyta</taxon>
        <taxon>Spermatophyta</taxon>
        <taxon>Magnoliopsida</taxon>
        <taxon>eudicotyledons</taxon>
        <taxon>Gunneridae</taxon>
        <taxon>Pentapetalae</taxon>
        <taxon>rosids</taxon>
        <taxon>fabids</taxon>
        <taxon>Fagales</taxon>
        <taxon>Juglandaceae</taxon>
        <taxon>Juglans</taxon>
    </lineage>
</organism>
<dbReference type="FunFam" id="1.10.238.10:FF:000527">
    <property type="entry name" value="Calmodulin-3"/>
    <property type="match status" value="1"/>
</dbReference>
<dbReference type="AlphaFoldDB" id="A0A833T9E4"/>
<evidence type="ECO:0000313" key="6">
    <source>
        <dbReference type="Proteomes" id="UP000619265"/>
    </source>
</evidence>
<reference evidence="4" key="2">
    <citation type="submission" date="2020-03" db="EMBL/GenBank/DDBJ databases">
        <title>Walnut 2.0.</title>
        <authorList>
            <person name="Marrano A."/>
            <person name="Britton M."/>
            <person name="Zimin A.V."/>
            <person name="Zaini P.A."/>
            <person name="Workman R."/>
            <person name="Puiu D."/>
            <person name="Bianco L."/>
            <person name="Allen B.J."/>
            <person name="Troggio M."/>
            <person name="Leslie C.A."/>
            <person name="Timp W."/>
            <person name="Dendekar A."/>
            <person name="Salzberg S.L."/>
            <person name="Neale D.B."/>
        </authorList>
    </citation>
    <scope>NUCLEOTIDE SEQUENCE</scope>
    <source>
        <tissue evidence="4">Leaves</tissue>
    </source>
</reference>
<dbReference type="CDD" id="cd00051">
    <property type="entry name" value="EFh"/>
    <property type="match status" value="2"/>
</dbReference>
<dbReference type="EMBL" id="LIHL02000011">
    <property type="protein sequence ID" value="KAF5454966.1"/>
    <property type="molecule type" value="Genomic_DNA"/>
</dbReference>